<proteinExistence type="predicted"/>
<accession>A0ABT3FT16</accession>
<dbReference type="Proteomes" id="UP001207930">
    <property type="component" value="Unassembled WGS sequence"/>
</dbReference>
<dbReference type="RefSeq" id="WP_264502677.1">
    <property type="nucleotide sequence ID" value="NZ_JAPDDS010000011.1"/>
</dbReference>
<reference evidence="1 2" key="1">
    <citation type="submission" date="2022-10" db="EMBL/GenBank/DDBJ databases">
        <title>Luteolibacter flavescens strain MCCC 1K03193, whole genome shotgun sequencing project.</title>
        <authorList>
            <person name="Zhao G."/>
            <person name="Shen L."/>
        </authorList>
    </citation>
    <scope>NUCLEOTIDE SEQUENCE [LARGE SCALE GENOMIC DNA]</scope>
    <source>
        <strain evidence="1 2">MCCC 1K03193</strain>
    </source>
</reference>
<evidence type="ECO:0000313" key="1">
    <source>
        <dbReference type="EMBL" id="MCW1886722.1"/>
    </source>
</evidence>
<sequence length="156" mass="17159">MKTVYGMAKSYLDLTGSKPRGLELDFLRLMLALQLDSNALGAYLCAPLPQALLQKKAGEWGAKYGGAATRVVLIEAVLSPPELRALLEEKDRNRRGNQSKGIDRGVAASGAYGEKLIERKLSEHVSQRHGDEVKQRPSFEAPVLNAIRWDYFGTAC</sequence>
<gene>
    <name evidence="1" type="ORF">OKA04_18430</name>
</gene>
<evidence type="ECO:0000313" key="2">
    <source>
        <dbReference type="Proteomes" id="UP001207930"/>
    </source>
</evidence>
<comment type="caution">
    <text evidence="1">The sequence shown here is derived from an EMBL/GenBank/DDBJ whole genome shotgun (WGS) entry which is preliminary data.</text>
</comment>
<keyword evidence="2" id="KW-1185">Reference proteome</keyword>
<organism evidence="1 2">
    <name type="scientific">Luteolibacter flavescens</name>
    <dbReference type="NCBI Taxonomy" id="1859460"/>
    <lineage>
        <taxon>Bacteria</taxon>
        <taxon>Pseudomonadati</taxon>
        <taxon>Verrucomicrobiota</taxon>
        <taxon>Verrucomicrobiia</taxon>
        <taxon>Verrucomicrobiales</taxon>
        <taxon>Verrucomicrobiaceae</taxon>
        <taxon>Luteolibacter</taxon>
    </lineage>
</organism>
<protein>
    <submittedName>
        <fullName evidence="1">Uncharacterized protein</fullName>
    </submittedName>
</protein>
<dbReference type="EMBL" id="JAPDDS010000011">
    <property type="protein sequence ID" value="MCW1886722.1"/>
    <property type="molecule type" value="Genomic_DNA"/>
</dbReference>
<name>A0ABT3FT16_9BACT</name>